<dbReference type="EMBL" id="JAESVP010000002">
    <property type="protein sequence ID" value="MBL4927582.1"/>
    <property type="molecule type" value="Genomic_DNA"/>
</dbReference>
<gene>
    <name evidence="3" type="ORF">JI744_05625</name>
</gene>
<evidence type="ECO:0000256" key="1">
    <source>
        <dbReference type="PROSITE-ProRule" id="PRU00182"/>
    </source>
</evidence>
<dbReference type="Proteomes" id="UP000619033">
    <property type="component" value="Unassembled WGS sequence"/>
</dbReference>
<reference evidence="3" key="1">
    <citation type="submission" date="2021-01" db="EMBL/GenBank/DDBJ databases">
        <title>Genome seq and assembly of Tabrizicola sp. KVB23.</title>
        <authorList>
            <person name="Chhetri G."/>
        </authorList>
    </citation>
    <scope>NUCLEOTIDE SEQUENCE</scope>
    <source>
        <strain evidence="3">KVB23</strain>
    </source>
</reference>
<name>A0A8J7MNN7_9RHOB</name>
<organism evidence="3 4">
    <name type="scientific">Fuscibacter oryzae</name>
    <dbReference type="NCBI Taxonomy" id="2803939"/>
    <lineage>
        <taxon>Bacteria</taxon>
        <taxon>Pseudomonadati</taxon>
        <taxon>Pseudomonadota</taxon>
        <taxon>Alphaproteobacteria</taxon>
        <taxon>Rhodobacterales</taxon>
        <taxon>Paracoccaceae</taxon>
        <taxon>Fuscibacter</taxon>
    </lineage>
</organism>
<dbReference type="PROSITE" id="PS50889">
    <property type="entry name" value="S4"/>
    <property type="match status" value="1"/>
</dbReference>
<accession>A0A8J7MNN7</accession>
<dbReference type="RefSeq" id="WP_202658704.1">
    <property type="nucleotide sequence ID" value="NZ_JAESVP010000002.1"/>
</dbReference>
<dbReference type="InterPro" id="IPR036986">
    <property type="entry name" value="S4_RNA-bd_sf"/>
</dbReference>
<dbReference type="Gene3D" id="3.10.290.10">
    <property type="entry name" value="RNA-binding S4 domain"/>
    <property type="match status" value="1"/>
</dbReference>
<dbReference type="SMART" id="SM00363">
    <property type="entry name" value="S4"/>
    <property type="match status" value="1"/>
</dbReference>
<feature type="domain" description="RNA-binding S4" evidence="2">
    <location>
        <begin position="16"/>
        <end position="78"/>
    </location>
</feature>
<evidence type="ECO:0000313" key="3">
    <source>
        <dbReference type="EMBL" id="MBL4927582.1"/>
    </source>
</evidence>
<keyword evidence="1" id="KW-0694">RNA-binding</keyword>
<dbReference type="SUPFAM" id="SSF55174">
    <property type="entry name" value="Alpha-L RNA-binding motif"/>
    <property type="match status" value="1"/>
</dbReference>
<dbReference type="CDD" id="cd00165">
    <property type="entry name" value="S4"/>
    <property type="match status" value="1"/>
</dbReference>
<comment type="caution">
    <text evidence="3">The sequence shown here is derived from an EMBL/GenBank/DDBJ whole genome shotgun (WGS) entry which is preliminary data.</text>
</comment>
<evidence type="ECO:0000259" key="2">
    <source>
        <dbReference type="SMART" id="SM00363"/>
    </source>
</evidence>
<proteinExistence type="predicted"/>
<protein>
    <submittedName>
        <fullName evidence="3">RNA-binding S4 domain-containing protein</fullName>
    </submittedName>
</protein>
<keyword evidence="4" id="KW-1185">Reference proteome</keyword>
<dbReference type="Pfam" id="PF01479">
    <property type="entry name" value="S4"/>
    <property type="match status" value="1"/>
</dbReference>
<sequence length="109" mass="12018">MAGPGGKQTHLAQPKLRLDKWLFHARFFKSRELAAEVAEGGHLRINAQRCLKPAHGLAVGDVLTFPQGRRIRLIRVLSLSDRRGPATEAVALYEDLDPPGQDAMAEPLE</sequence>
<dbReference type="GO" id="GO:0003723">
    <property type="term" value="F:RNA binding"/>
    <property type="evidence" value="ECO:0007669"/>
    <property type="project" value="UniProtKB-KW"/>
</dbReference>
<dbReference type="InterPro" id="IPR002942">
    <property type="entry name" value="S4_RNA-bd"/>
</dbReference>
<evidence type="ECO:0000313" key="4">
    <source>
        <dbReference type="Proteomes" id="UP000619033"/>
    </source>
</evidence>
<dbReference type="AlphaFoldDB" id="A0A8J7MNN7"/>